<name>A0A0F9LLI3_9ZZZZ</name>
<feature type="domain" description="Glycosyltransferase RgtA/B/C/D-like" evidence="2">
    <location>
        <begin position="151"/>
        <end position="255"/>
    </location>
</feature>
<sequence length="407" mass="45480">MDDKNTKARLAYNLLIAVGCAALIALYPSLIVVAGGLALVWVVLLPAKERPEYQLLFVGFLVAFLVRALMVLGTFYVSYSTGQYVGFGPDGLTYSGNAWALVSMMKVNTKEWLFNRTTFPFPYSSLPYWAPEILTGRLPHISVYSTTPWMYFILAVYWLFGFVPLTVQLLNCLMGATAALIQYFIAKKILGKKVAIRLFPVLLFVPSIMVWSTTMLKEPILYLTLSLVFLLFLKLKKTNVLITVLVMVGLTIATYVYYPKFEALASHHITRMATQKKAASRYEIYSKGVRGKVMQQEGRADPWDKASGLAWGLASFHLRPHAWEARSLKQVALIPQMLVWYLVVPLSIIGAAKVLTSNPSLGVWLMVFFVVVATSIVALSSGNEGVLVRHRDILVPYYLIFAAGFFA</sequence>
<evidence type="ECO:0000256" key="1">
    <source>
        <dbReference type="SAM" id="Phobius"/>
    </source>
</evidence>
<feature type="transmembrane region" description="Helical" evidence="1">
    <location>
        <begin position="194"/>
        <end position="213"/>
    </location>
</feature>
<feature type="transmembrane region" description="Helical" evidence="1">
    <location>
        <begin position="149"/>
        <end position="173"/>
    </location>
</feature>
<feature type="transmembrane region" description="Helical" evidence="1">
    <location>
        <begin position="363"/>
        <end position="382"/>
    </location>
</feature>
<proteinExistence type="predicted"/>
<protein>
    <recommendedName>
        <fullName evidence="2">Glycosyltransferase RgtA/B/C/D-like domain-containing protein</fullName>
    </recommendedName>
</protein>
<feature type="transmembrane region" description="Helical" evidence="1">
    <location>
        <begin position="240"/>
        <end position="258"/>
    </location>
</feature>
<dbReference type="AlphaFoldDB" id="A0A0F9LLI3"/>
<feature type="transmembrane region" description="Helical" evidence="1">
    <location>
        <begin position="338"/>
        <end position="356"/>
    </location>
</feature>
<reference evidence="3" key="1">
    <citation type="journal article" date="2015" name="Nature">
        <title>Complex archaea that bridge the gap between prokaryotes and eukaryotes.</title>
        <authorList>
            <person name="Spang A."/>
            <person name="Saw J.H."/>
            <person name="Jorgensen S.L."/>
            <person name="Zaremba-Niedzwiedzka K."/>
            <person name="Martijn J."/>
            <person name="Lind A.E."/>
            <person name="van Eijk R."/>
            <person name="Schleper C."/>
            <person name="Guy L."/>
            <person name="Ettema T.J."/>
        </authorList>
    </citation>
    <scope>NUCLEOTIDE SEQUENCE</scope>
</reference>
<evidence type="ECO:0000313" key="3">
    <source>
        <dbReference type="EMBL" id="KKM95889.1"/>
    </source>
</evidence>
<comment type="caution">
    <text evidence="3">The sequence shown here is derived from an EMBL/GenBank/DDBJ whole genome shotgun (WGS) entry which is preliminary data.</text>
</comment>
<feature type="transmembrane region" description="Helical" evidence="1">
    <location>
        <begin position="55"/>
        <end position="79"/>
    </location>
</feature>
<feature type="transmembrane region" description="Helical" evidence="1">
    <location>
        <begin position="12"/>
        <end position="43"/>
    </location>
</feature>
<gene>
    <name evidence="3" type="ORF">LCGC14_1183660</name>
</gene>
<evidence type="ECO:0000259" key="2">
    <source>
        <dbReference type="Pfam" id="PF13231"/>
    </source>
</evidence>
<dbReference type="PROSITE" id="PS51257">
    <property type="entry name" value="PROKAR_LIPOPROTEIN"/>
    <property type="match status" value="1"/>
</dbReference>
<organism evidence="3">
    <name type="scientific">marine sediment metagenome</name>
    <dbReference type="NCBI Taxonomy" id="412755"/>
    <lineage>
        <taxon>unclassified sequences</taxon>
        <taxon>metagenomes</taxon>
        <taxon>ecological metagenomes</taxon>
    </lineage>
</organism>
<dbReference type="Pfam" id="PF13231">
    <property type="entry name" value="PMT_2"/>
    <property type="match status" value="1"/>
</dbReference>
<accession>A0A0F9LLI3</accession>
<dbReference type="InterPro" id="IPR038731">
    <property type="entry name" value="RgtA/B/C-like"/>
</dbReference>
<keyword evidence="1" id="KW-1133">Transmembrane helix</keyword>
<keyword evidence="1" id="KW-0812">Transmembrane</keyword>
<dbReference type="EMBL" id="LAZR01005951">
    <property type="protein sequence ID" value="KKM95889.1"/>
    <property type="molecule type" value="Genomic_DNA"/>
</dbReference>
<keyword evidence="1" id="KW-0472">Membrane</keyword>